<evidence type="ECO:0000313" key="10">
    <source>
        <dbReference type="Proteomes" id="UP000184171"/>
    </source>
</evidence>
<keyword evidence="3 4" id="KW-0597">Phosphoprotein</keyword>
<feature type="domain" description="Histidine kinase" evidence="5">
    <location>
        <begin position="508"/>
        <end position="731"/>
    </location>
</feature>
<dbReference type="SUPFAM" id="SSF55785">
    <property type="entry name" value="PYP-like sensor domain (PAS domain)"/>
    <property type="match status" value="1"/>
</dbReference>
<dbReference type="InterPro" id="IPR003594">
    <property type="entry name" value="HATPase_dom"/>
</dbReference>
<evidence type="ECO:0000259" key="5">
    <source>
        <dbReference type="PROSITE" id="PS50109"/>
    </source>
</evidence>
<accession>A0A1M6JBF7</accession>
<dbReference type="InterPro" id="IPR000700">
    <property type="entry name" value="PAS-assoc_C"/>
</dbReference>
<evidence type="ECO:0000256" key="3">
    <source>
        <dbReference type="ARBA" id="ARBA00022553"/>
    </source>
</evidence>
<dbReference type="Pfam" id="PF00072">
    <property type="entry name" value="Response_reg"/>
    <property type="match status" value="1"/>
</dbReference>
<evidence type="ECO:0000259" key="7">
    <source>
        <dbReference type="PROSITE" id="PS50112"/>
    </source>
</evidence>
<dbReference type="OrthoDB" id="9761263at2"/>
<dbReference type="Gene3D" id="3.40.50.2300">
    <property type="match status" value="1"/>
</dbReference>
<feature type="domain" description="PAS" evidence="7">
    <location>
        <begin position="370"/>
        <end position="416"/>
    </location>
</feature>
<dbReference type="PROSITE" id="PS50109">
    <property type="entry name" value="HIS_KIN"/>
    <property type="match status" value="1"/>
</dbReference>
<evidence type="ECO:0000313" key="9">
    <source>
        <dbReference type="EMBL" id="SHJ44003.1"/>
    </source>
</evidence>
<dbReference type="GO" id="GO:0000155">
    <property type="term" value="F:phosphorelay sensor kinase activity"/>
    <property type="evidence" value="ECO:0007669"/>
    <property type="project" value="InterPro"/>
</dbReference>
<dbReference type="InterPro" id="IPR035965">
    <property type="entry name" value="PAS-like_dom_sf"/>
</dbReference>
<dbReference type="InterPro" id="IPR003661">
    <property type="entry name" value="HisK_dim/P_dom"/>
</dbReference>
<dbReference type="SUPFAM" id="SSF47384">
    <property type="entry name" value="Homodimeric domain of signal transducing histidine kinase"/>
    <property type="match status" value="1"/>
</dbReference>
<protein>
    <recommendedName>
        <fullName evidence="2">histidine kinase</fullName>
        <ecNumber evidence="2">2.7.13.3</ecNumber>
    </recommendedName>
</protein>
<feature type="modified residue" description="4-aspartylphosphate" evidence="4">
    <location>
        <position position="802"/>
    </location>
</feature>
<dbReference type="SUPFAM" id="SSF52172">
    <property type="entry name" value="CheY-like"/>
    <property type="match status" value="1"/>
</dbReference>
<name>A0A1M6JBF7_MALRU</name>
<dbReference type="InterPro" id="IPR011006">
    <property type="entry name" value="CheY-like_superfamily"/>
</dbReference>
<dbReference type="SMART" id="SM00091">
    <property type="entry name" value="PAS"/>
    <property type="match status" value="1"/>
</dbReference>
<dbReference type="Pfam" id="PF00512">
    <property type="entry name" value="HisKA"/>
    <property type="match status" value="1"/>
</dbReference>
<dbReference type="AlphaFoldDB" id="A0A1M6JBF7"/>
<proteinExistence type="predicted"/>
<comment type="catalytic activity">
    <reaction evidence="1">
        <text>ATP + protein L-histidine = ADP + protein N-phospho-L-histidine.</text>
        <dbReference type="EC" id="2.7.13.3"/>
    </reaction>
</comment>
<evidence type="ECO:0000259" key="8">
    <source>
        <dbReference type="PROSITE" id="PS50113"/>
    </source>
</evidence>
<dbReference type="InterPro" id="IPR000014">
    <property type="entry name" value="PAS"/>
</dbReference>
<organism evidence="9 10">
    <name type="scientific">Malonomonas rubra DSM 5091</name>
    <dbReference type="NCBI Taxonomy" id="1122189"/>
    <lineage>
        <taxon>Bacteria</taxon>
        <taxon>Pseudomonadati</taxon>
        <taxon>Thermodesulfobacteriota</taxon>
        <taxon>Desulfuromonadia</taxon>
        <taxon>Desulfuromonadales</taxon>
        <taxon>Geopsychrobacteraceae</taxon>
        <taxon>Malonomonas</taxon>
    </lineage>
</organism>
<dbReference type="RefSeq" id="WP_072908955.1">
    <property type="nucleotide sequence ID" value="NZ_FQZT01000008.1"/>
</dbReference>
<dbReference type="Pfam" id="PF02518">
    <property type="entry name" value="HATPase_c"/>
    <property type="match status" value="1"/>
</dbReference>
<dbReference type="PROSITE" id="PS50110">
    <property type="entry name" value="RESPONSE_REGULATORY"/>
    <property type="match status" value="1"/>
</dbReference>
<dbReference type="SUPFAM" id="SSF55874">
    <property type="entry name" value="ATPase domain of HSP90 chaperone/DNA topoisomerase II/histidine kinase"/>
    <property type="match status" value="1"/>
</dbReference>
<dbReference type="SMART" id="SM00387">
    <property type="entry name" value="HATPase_c"/>
    <property type="match status" value="1"/>
</dbReference>
<dbReference type="InterPro" id="IPR036890">
    <property type="entry name" value="HATPase_C_sf"/>
</dbReference>
<dbReference type="Pfam" id="PF13426">
    <property type="entry name" value="PAS_9"/>
    <property type="match status" value="1"/>
</dbReference>
<dbReference type="STRING" id="1122189.SAMN02745165_02379"/>
<evidence type="ECO:0000256" key="4">
    <source>
        <dbReference type="PROSITE-ProRule" id="PRU00169"/>
    </source>
</evidence>
<dbReference type="Proteomes" id="UP000184171">
    <property type="component" value="Unassembled WGS sequence"/>
</dbReference>
<evidence type="ECO:0000256" key="2">
    <source>
        <dbReference type="ARBA" id="ARBA00012438"/>
    </source>
</evidence>
<dbReference type="PRINTS" id="PR00344">
    <property type="entry name" value="BCTRLSENSOR"/>
</dbReference>
<dbReference type="NCBIfam" id="TIGR00229">
    <property type="entry name" value="sensory_box"/>
    <property type="match status" value="1"/>
</dbReference>
<evidence type="ECO:0000259" key="6">
    <source>
        <dbReference type="PROSITE" id="PS50110"/>
    </source>
</evidence>
<dbReference type="Gene3D" id="3.30.450.20">
    <property type="entry name" value="PAS domain"/>
    <property type="match status" value="1"/>
</dbReference>
<reference evidence="9 10" key="1">
    <citation type="submission" date="2016-11" db="EMBL/GenBank/DDBJ databases">
        <authorList>
            <person name="Jaros S."/>
            <person name="Januszkiewicz K."/>
            <person name="Wedrychowicz H."/>
        </authorList>
    </citation>
    <scope>NUCLEOTIDE SEQUENCE [LARGE SCALE GENOMIC DNA]</scope>
    <source>
        <strain evidence="9 10">DSM 5091</strain>
    </source>
</reference>
<dbReference type="Gene3D" id="3.30.565.10">
    <property type="entry name" value="Histidine kinase-like ATPase, C-terminal domain"/>
    <property type="match status" value="1"/>
</dbReference>
<sequence length="876" mass="97718">MLHAFPSHRQKSKFVTRGSSLLRYLCIIFALLLLVSLAHSHPAPPVKIGVLAKRSIFADFQKWAATASYLSGTIHDRRFEIIPLDFENVRLAVMAGDIDFLITNSSYYVTLEADHGLQRIATLVNLHDKEPRQMFGGVVFTRADRSDISTFKDLIGKHFWAVDQNSLGGWLAAWREFHAQGINPERDFGLLKFSGTHDEVVHAVFNGEADAGTVRTDTLERMAFEGEISLDEVKVLNQQAGDSKFDYLCSTRFYPEWPFAALKHTPKRLVEQVTLALMAMPTSSHAAQTANIAGWTAPLDYQSIHELLKDRHLFLHEKYVGKPTLSTFLKQHWQAGVLVIICICLLSYVAVYKSRLNRQLESRIANRTQALNRLASAVEQSGETIVITDAEAKIEYVNSAFTTVTGYRRDEVIGKNPRILNSGEQDDAVYADLWQTISHGKSWKGRFANKKKDGSRFVEDVNISPIINSEGEIVNYVAVKRDITEQLQIEEQYRQSQKLDAIGKLAGGVAHDFNNMLAIILGQVELLLMKTEADNPLRQRLLEIKNASTRSSELTQQLLGFARKQPHTPRILNLNEAVTTTLNMLKRLIGKHIDVRWRAETEKAFVKIDTGHLNQILTNLIINARDAIDGNGSISIRTAHASLDEKFCQEHLGTKPGEFILVEISDTGCGMNKEVLSKIFDPFFTTKDPSKGTGLGLSMVFGLVKQNNGYIYVQSSEGQGATFSLYFPAVASEIKDPALIENHELVHGSETILVVEDEASILEIARSFLTEAGYNVLSAQVPEEAIKLANNHLGTIELLLTDIIMPKMSGVELGEALLKKHPHLKILYMSGYSGEHLIPKSDAATEPDVLLKPFSAHSLTKKIRAILDSKTSTERI</sequence>
<dbReference type="CDD" id="cd00082">
    <property type="entry name" value="HisKA"/>
    <property type="match status" value="1"/>
</dbReference>
<dbReference type="PROSITE" id="PS50112">
    <property type="entry name" value="PAS"/>
    <property type="match status" value="1"/>
</dbReference>
<dbReference type="InterPro" id="IPR036097">
    <property type="entry name" value="HisK_dim/P_sf"/>
</dbReference>
<dbReference type="CDD" id="cd00130">
    <property type="entry name" value="PAS"/>
    <property type="match status" value="1"/>
</dbReference>
<dbReference type="Pfam" id="PF12974">
    <property type="entry name" value="Phosphonate-bd"/>
    <property type="match status" value="1"/>
</dbReference>
<dbReference type="PROSITE" id="PS50113">
    <property type="entry name" value="PAC"/>
    <property type="match status" value="1"/>
</dbReference>
<dbReference type="InterPro" id="IPR001610">
    <property type="entry name" value="PAC"/>
</dbReference>
<dbReference type="Gene3D" id="1.10.287.130">
    <property type="match status" value="1"/>
</dbReference>
<dbReference type="SMART" id="SM00448">
    <property type="entry name" value="REC"/>
    <property type="match status" value="1"/>
</dbReference>
<dbReference type="EC" id="2.7.13.3" evidence="2"/>
<feature type="domain" description="PAC" evidence="8">
    <location>
        <begin position="441"/>
        <end position="495"/>
    </location>
</feature>
<dbReference type="EMBL" id="FQZT01000008">
    <property type="protein sequence ID" value="SHJ44003.1"/>
    <property type="molecule type" value="Genomic_DNA"/>
</dbReference>
<gene>
    <name evidence="9" type="ORF">SAMN02745165_02379</name>
</gene>
<dbReference type="Gene3D" id="3.40.190.10">
    <property type="entry name" value="Periplasmic binding protein-like II"/>
    <property type="match status" value="1"/>
</dbReference>
<feature type="domain" description="Response regulatory" evidence="6">
    <location>
        <begin position="751"/>
        <end position="867"/>
    </location>
</feature>
<dbReference type="SMART" id="SM00388">
    <property type="entry name" value="HisKA"/>
    <property type="match status" value="1"/>
</dbReference>
<dbReference type="SMART" id="SM00086">
    <property type="entry name" value="PAC"/>
    <property type="match status" value="1"/>
</dbReference>
<evidence type="ECO:0000256" key="1">
    <source>
        <dbReference type="ARBA" id="ARBA00000085"/>
    </source>
</evidence>
<dbReference type="PANTHER" id="PTHR43065">
    <property type="entry name" value="SENSOR HISTIDINE KINASE"/>
    <property type="match status" value="1"/>
</dbReference>
<keyword evidence="10" id="KW-1185">Reference proteome</keyword>
<dbReference type="SUPFAM" id="SSF53850">
    <property type="entry name" value="Periplasmic binding protein-like II"/>
    <property type="match status" value="1"/>
</dbReference>
<dbReference type="InterPro" id="IPR001789">
    <property type="entry name" value="Sig_transdc_resp-reg_receiver"/>
</dbReference>
<dbReference type="InterPro" id="IPR004358">
    <property type="entry name" value="Sig_transdc_His_kin-like_C"/>
</dbReference>
<dbReference type="PANTHER" id="PTHR43065:SF42">
    <property type="entry name" value="TWO-COMPONENT SENSOR PPRA"/>
    <property type="match status" value="1"/>
</dbReference>
<dbReference type="InterPro" id="IPR005467">
    <property type="entry name" value="His_kinase_dom"/>
</dbReference>